<dbReference type="AlphaFoldDB" id="A0A433U0J2"/>
<accession>A0A433U0J2</accession>
<keyword evidence="2" id="KW-0812">Transmembrane</keyword>
<keyword evidence="2" id="KW-1133">Transmembrane helix</keyword>
<keyword evidence="5" id="KW-1185">Reference proteome</keyword>
<dbReference type="Proteomes" id="UP000271974">
    <property type="component" value="Unassembled WGS sequence"/>
</dbReference>
<feature type="transmembrane region" description="Helical" evidence="2">
    <location>
        <begin position="384"/>
        <end position="407"/>
    </location>
</feature>
<feature type="compositionally biased region" description="Polar residues" evidence="1">
    <location>
        <begin position="256"/>
        <end position="274"/>
    </location>
</feature>
<feature type="compositionally biased region" description="Polar residues" evidence="1">
    <location>
        <begin position="154"/>
        <end position="210"/>
    </location>
</feature>
<evidence type="ECO:0000313" key="5">
    <source>
        <dbReference type="Proteomes" id="UP000271974"/>
    </source>
</evidence>
<keyword evidence="3" id="KW-0732">Signal</keyword>
<feature type="compositionally biased region" description="Low complexity" evidence="1">
    <location>
        <begin position="246"/>
        <end position="255"/>
    </location>
</feature>
<sequence length="508" mass="55245">MASLKKINRSVLFFLMGFPVLFRCAPESHGFRFSLTTPSSTVKALDVKVSIEPRPGKSSFEPWVAKGETVRPTSDPEVTYTEFATGDTKQASFIDKSSFGSRDFLDKMGVTSSDRNHKLPNDIDRISSAGREPTTIAAILTTDANNRVSNIMTAITDSNEPMSKSTNSKTDTSEPTSNTISTATDNSELMSYTTSKTTDNSEPTSYTTSKTTDHAEPTSYTTSKTIDHAEPTSYNTSKTTDNADPTSYTTSKTTYNSEPTSYTTSKTIDNSEPTSNAMNLITDSNESTSFSLNSVIDSNRSTSHSINSVNDSNESKIRQTREPGTPSTIHRDLLTVSDASVGATDKSALTSEDQQIVATDKDTDTIQEADKSSPPELYVFRAELVGAACLLLGVVILLVNIIAALLLQRRRLARKGSQSVLLWTPPFVKSACSGTLYSWAWDGTAGAARASGKEHPDTMDGLETGHETRLDALDLDLEAQNSSRKDSVRSPLQLSPSQLMWFKEKRLA</sequence>
<feature type="region of interest" description="Disordered" evidence="1">
    <location>
        <begin position="154"/>
        <end position="274"/>
    </location>
</feature>
<organism evidence="4 5">
    <name type="scientific">Elysia chlorotica</name>
    <name type="common">Eastern emerald elysia</name>
    <name type="synonym">Sea slug</name>
    <dbReference type="NCBI Taxonomy" id="188477"/>
    <lineage>
        <taxon>Eukaryota</taxon>
        <taxon>Metazoa</taxon>
        <taxon>Spiralia</taxon>
        <taxon>Lophotrochozoa</taxon>
        <taxon>Mollusca</taxon>
        <taxon>Gastropoda</taxon>
        <taxon>Heterobranchia</taxon>
        <taxon>Euthyneura</taxon>
        <taxon>Panpulmonata</taxon>
        <taxon>Sacoglossa</taxon>
        <taxon>Placobranchoidea</taxon>
        <taxon>Plakobranchidae</taxon>
        <taxon>Elysia</taxon>
    </lineage>
</organism>
<proteinExistence type="predicted"/>
<feature type="region of interest" description="Disordered" evidence="1">
    <location>
        <begin position="299"/>
        <end position="330"/>
    </location>
</feature>
<feature type="compositionally biased region" description="Polar residues" evidence="1">
    <location>
        <begin position="299"/>
        <end position="312"/>
    </location>
</feature>
<feature type="signal peptide" evidence="3">
    <location>
        <begin position="1"/>
        <end position="30"/>
    </location>
</feature>
<comment type="caution">
    <text evidence="4">The sequence shown here is derived from an EMBL/GenBank/DDBJ whole genome shotgun (WGS) entry which is preliminary data.</text>
</comment>
<dbReference type="EMBL" id="RQTK01000114">
    <property type="protein sequence ID" value="RUS87305.1"/>
    <property type="molecule type" value="Genomic_DNA"/>
</dbReference>
<evidence type="ECO:0000256" key="2">
    <source>
        <dbReference type="SAM" id="Phobius"/>
    </source>
</evidence>
<evidence type="ECO:0000256" key="3">
    <source>
        <dbReference type="SAM" id="SignalP"/>
    </source>
</evidence>
<evidence type="ECO:0000256" key="1">
    <source>
        <dbReference type="SAM" id="MobiDB-lite"/>
    </source>
</evidence>
<feature type="compositionally biased region" description="Polar residues" evidence="1">
    <location>
        <begin position="232"/>
        <end position="245"/>
    </location>
</feature>
<protein>
    <submittedName>
        <fullName evidence="4">Uncharacterized protein</fullName>
    </submittedName>
</protein>
<evidence type="ECO:0000313" key="4">
    <source>
        <dbReference type="EMBL" id="RUS87305.1"/>
    </source>
</evidence>
<keyword evidence="2" id="KW-0472">Membrane</keyword>
<reference evidence="4 5" key="1">
    <citation type="submission" date="2019-01" db="EMBL/GenBank/DDBJ databases">
        <title>A draft genome assembly of the solar-powered sea slug Elysia chlorotica.</title>
        <authorList>
            <person name="Cai H."/>
            <person name="Li Q."/>
            <person name="Fang X."/>
            <person name="Li J."/>
            <person name="Curtis N.E."/>
            <person name="Altenburger A."/>
            <person name="Shibata T."/>
            <person name="Feng M."/>
            <person name="Maeda T."/>
            <person name="Schwartz J.A."/>
            <person name="Shigenobu S."/>
            <person name="Lundholm N."/>
            <person name="Nishiyama T."/>
            <person name="Yang H."/>
            <person name="Hasebe M."/>
            <person name="Li S."/>
            <person name="Pierce S.K."/>
            <person name="Wang J."/>
        </authorList>
    </citation>
    <scope>NUCLEOTIDE SEQUENCE [LARGE SCALE GENOMIC DNA]</scope>
    <source>
        <strain evidence="4">EC2010</strain>
        <tissue evidence="4">Whole organism of an adult</tissue>
    </source>
</reference>
<gene>
    <name evidence="4" type="ORF">EGW08_004917</name>
</gene>
<feature type="chain" id="PRO_5019518062" evidence="3">
    <location>
        <begin position="31"/>
        <end position="508"/>
    </location>
</feature>
<name>A0A433U0J2_ELYCH</name>